<dbReference type="GO" id="GO:0005643">
    <property type="term" value="C:nuclear pore"/>
    <property type="evidence" value="ECO:0007669"/>
    <property type="project" value="UniProtKB-SubCell"/>
</dbReference>
<dbReference type="EMBL" id="JAKKPZ010000111">
    <property type="protein sequence ID" value="KAI1701790.1"/>
    <property type="molecule type" value="Genomic_DNA"/>
</dbReference>
<protein>
    <recommendedName>
        <fullName evidence="5">Nuclear pore protein</fullName>
    </recommendedName>
</protein>
<organism evidence="6 7">
    <name type="scientific">Ditylenchus destructor</name>
    <dbReference type="NCBI Taxonomy" id="166010"/>
    <lineage>
        <taxon>Eukaryota</taxon>
        <taxon>Metazoa</taxon>
        <taxon>Ecdysozoa</taxon>
        <taxon>Nematoda</taxon>
        <taxon>Chromadorea</taxon>
        <taxon>Rhabditida</taxon>
        <taxon>Tylenchina</taxon>
        <taxon>Tylenchomorpha</taxon>
        <taxon>Sphaerularioidea</taxon>
        <taxon>Anguinidae</taxon>
        <taxon>Anguininae</taxon>
        <taxon>Ditylenchus</taxon>
    </lineage>
</organism>
<evidence type="ECO:0000256" key="5">
    <source>
        <dbReference type="RuleBase" id="RU364035"/>
    </source>
</evidence>
<dbReference type="GO" id="GO:0017056">
    <property type="term" value="F:structural constituent of nuclear pore"/>
    <property type="evidence" value="ECO:0007669"/>
    <property type="project" value="InterPro"/>
</dbReference>
<evidence type="ECO:0000313" key="7">
    <source>
        <dbReference type="Proteomes" id="UP001201812"/>
    </source>
</evidence>
<keyword evidence="5" id="KW-0472">Membrane</keyword>
<name>A0AAD4MQ13_9BILA</name>
<dbReference type="AlphaFoldDB" id="A0AAD4MQ13"/>
<proteinExistence type="inferred from homology"/>
<reference evidence="6" key="1">
    <citation type="submission" date="2022-01" db="EMBL/GenBank/DDBJ databases">
        <title>Genome Sequence Resource for Two Populations of Ditylenchus destructor, the Migratory Endoparasitic Phytonematode.</title>
        <authorList>
            <person name="Zhang H."/>
            <person name="Lin R."/>
            <person name="Xie B."/>
        </authorList>
    </citation>
    <scope>NUCLEOTIDE SEQUENCE</scope>
    <source>
        <strain evidence="6">BazhouSP</strain>
    </source>
</reference>
<keyword evidence="5" id="KW-0509">mRNA transport</keyword>
<evidence type="ECO:0000256" key="3">
    <source>
        <dbReference type="ARBA" id="ARBA00023132"/>
    </source>
</evidence>
<keyword evidence="5" id="KW-0813">Transport</keyword>
<dbReference type="Pfam" id="PF04097">
    <property type="entry name" value="Nic96"/>
    <property type="match status" value="1"/>
</dbReference>
<evidence type="ECO:0000256" key="1">
    <source>
        <dbReference type="ARBA" id="ARBA00004567"/>
    </source>
</evidence>
<keyword evidence="7" id="KW-1185">Reference proteome</keyword>
<keyword evidence="4 5" id="KW-0539">Nucleus</keyword>
<dbReference type="InterPro" id="IPR007231">
    <property type="entry name" value="Nucleoporin_int_Nup93/Nic96"/>
</dbReference>
<keyword evidence="5" id="KW-0811">Translocation</keyword>
<keyword evidence="5" id="KW-0653">Protein transport</keyword>
<evidence type="ECO:0000313" key="6">
    <source>
        <dbReference type="EMBL" id="KAI1701790.1"/>
    </source>
</evidence>
<evidence type="ECO:0000256" key="4">
    <source>
        <dbReference type="ARBA" id="ARBA00023242"/>
    </source>
</evidence>
<dbReference type="Proteomes" id="UP001201812">
    <property type="component" value="Unassembled WGS sequence"/>
</dbReference>
<gene>
    <name evidence="6" type="ORF">DdX_15888</name>
</gene>
<accession>A0AAD4MQ13</accession>
<sequence length="828" mass="92618">MASQFDDILRRAEQLHTDASMGSVAKLPASSRAMDVDGPAPLNGNAMMIDTGLADIFRQSEEMWKRKNLTKQPMGAASAISALKTSKDMSQLSITALSEPSPLQKEQKKDVTEYDETATVADSLGYDSFVNKEIERYVQSSYERARLEAERSFLNQQVLHSDGGRPAGTPGRRAQSRQALGGTDVFQHFNIDSTPTPSNMATNQPLEYQQNVFAQKIDLALRTNCQAVIKDALMEAVDEINDKDVNEIWDKVFVVCSKILLEEPENVRALRTSRKWAEHVVSKSTKYLHEHFKQHAEAVVENNLTIAKRGGIPGTLSLVDAYLNVKKFSHTGMEDGGLSGSHPTWMVLFYCLRLGDLKTAADVAKKLFNVTHCSTLVGIVANLVNTASVESDAKVKLSAEWRQGSAMCRDIYKKAIYGLLLGFDCPEVNTSIEDWLWARLMFCKLHPRELASSFKQLQSTVCVEFGEEYFVHKGTSCAIYFSALLLTGQLEQAIKVLFGENLIVQAVHIAILSYQLKLLILSDRVSSEILTSDVHDATLCELNLARIVLLYVKNFELTNVNFALNYCFFLNKFELDASIDNRGGRNLFESCVSRIVYLSNETDQILGRMNAQGERLPGLIDKFASAFNVSDIISYVAADTAASGDVLQCVNLYALANRPNNAIQTISRHMSSCIHKAAIDDSLKKYVELARWLADRYKSREDVEKTKLETLFVLINLDTFFRFFYEEKYDGAVRVIQKLNLIPLEPDEVQSAVQAFDMVPEEVRPVLPDLCTALMKSIVALYEKEGGSMEKIALKEYAKSIVLYTAMIPYRFPISSNSLLLQLQSKIV</sequence>
<evidence type="ECO:0000256" key="2">
    <source>
        <dbReference type="ARBA" id="ARBA00010186"/>
    </source>
</evidence>
<comment type="caution">
    <text evidence="6">The sequence shown here is derived from an EMBL/GenBank/DDBJ whole genome shotgun (WGS) entry which is preliminary data.</text>
</comment>
<dbReference type="GO" id="GO:0006606">
    <property type="term" value="P:protein import into nucleus"/>
    <property type="evidence" value="ECO:0007669"/>
    <property type="project" value="TreeGrafter"/>
</dbReference>
<dbReference type="PANTHER" id="PTHR11225">
    <property type="entry name" value="NUCLEAR PORE COMPLEX PROTEIN NUP93 NUCLEOPORIN NUP93 DEAD EYE PROTEIN"/>
    <property type="match status" value="1"/>
</dbReference>
<comment type="subcellular location">
    <subcellularLocation>
        <location evidence="1 5">Nucleus</location>
        <location evidence="1 5">Nuclear pore complex</location>
    </subcellularLocation>
</comment>
<keyword evidence="3 5" id="KW-0906">Nuclear pore complex</keyword>
<dbReference type="GO" id="GO:0016973">
    <property type="term" value="P:poly(A)+ mRNA export from nucleus"/>
    <property type="evidence" value="ECO:0007669"/>
    <property type="project" value="TreeGrafter"/>
</dbReference>
<dbReference type="PANTHER" id="PTHR11225:SF4">
    <property type="entry name" value="NUCLEAR PORE COMPLEX PROTEIN NUP93"/>
    <property type="match status" value="1"/>
</dbReference>
<comment type="similarity">
    <text evidence="2 5">Belongs to the nucleoporin interacting component (NIC) family.</text>
</comment>